<feature type="transmembrane region" description="Helical" evidence="1">
    <location>
        <begin position="47"/>
        <end position="71"/>
    </location>
</feature>
<gene>
    <name evidence="2" type="ORF">GCM10023093_30590</name>
</gene>
<evidence type="ECO:0000313" key="3">
    <source>
        <dbReference type="Proteomes" id="UP001500067"/>
    </source>
</evidence>
<organism evidence="2 3">
    <name type="scientific">Nemorincola caseinilytica</name>
    <dbReference type="NCBI Taxonomy" id="2054315"/>
    <lineage>
        <taxon>Bacteria</taxon>
        <taxon>Pseudomonadati</taxon>
        <taxon>Bacteroidota</taxon>
        <taxon>Chitinophagia</taxon>
        <taxon>Chitinophagales</taxon>
        <taxon>Chitinophagaceae</taxon>
        <taxon>Nemorincola</taxon>
    </lineage>
</organism>
<comment type="caution">
    <text evidence="2">The sequence shown here is derived from an EMBL/GenBank/DDBJ whole genome shotgun (WGS) entry which is preliminary data.</text>
</comment>
<keyword evidence="1" id="KW-1133">Transmembrane helix</keyword>
<keyword evidence="1" id="KW-0472">Membrane</keyword>
<proteinExistence type="predicted"/>
<dbReference type="EMBL" id="BAABFA010000024">
    <property type="protein sequence ID" value="GAA4470080.1"/>
    <property type="molecule type" value="Genomic_DNA"/>
</dbReference>
<protein>
    <submittedName>
        <fullName evidence="2">Uncharacterized protein</fullName>
    </submittedName>
</protein>
<name>A0ABP8NP34_9BACT</name>
<reference evidence="3" key="1">
    <citation type="journal article" date="2019" name="Int. J. Syst. Evol. Microbiol.">
        <title>The Global Catalogue of Microorganisms (GCM) 10K type strain sequencing project: providing services to taxonomists for standard genome sequencing and annotation.</title>
        <authorList>
            <consortium name="The Broad Institute Genomics Platform"/>
            <consortium name="The Broad Institute Genome Sequencing Center for Infectious Disease"/>
            <person name="Wu L."/>
            <person name="Ma J."/>
        </authorList>
    </citation>
    <scope>NUCLEOTIDE SEQUENCE [LARGE SCALE GENOMIC DNA]</scope>
    <source>
        <strain evidence="3">JCM 32105</strain>
    </source>
</reference>
<evidence type="ECO:0000256" key="1">
    <source>
        <dbReference type="SAM" id="Phobius"/>
    </source>
</evidence>
<sequence>MENIKYEPGITERVALSFGDDPVFSCSSTPPHENFRMQEEMKGKRQMYIAPIKIGNLFICPCKAIFFAIAAPTNTPN</sequence>
<dbReference type="Proteomes" id="UP001500067">
    <property type="component" value="Unassembled WGS sequence"/>
</dbReference>
<keyword evidence="3" id="KW-1185">Reference proteome</keyword>
<evidence type="ECO:0000313" key="2">
    <source>
        <dbReference type="EMBL" id="GAA4470080.1"/>
    </source>
</evidence>
<keyword evidence="1" id="KW-0812">Transmembrane</keyword>
<accession>A0ABP8NP34</accession>